<dbReference type="EC" id="2.4.-.-" evidence="11"/>
<sequence length="604" mass="63840">MHTSATTGFDGAATVRLPRPAPPFARTPVLVLGALVTALLVVLAPRYDLVTDELYFLAAGKFHLDWGYMDQQPLVPFLAAFLDTAFPGSLLAFRLPAALATGLGVVVAALVAREFGGNGKAQVLAAAAYALSPWLLVNGHWLTASTVEPLQWTAMIWLLVRWIRLHGHGIHRDRLLLGIGLIAALAVQTKFQVVVLCAALLLSTAITGPRAVLARPALWVAVAIPVVTAVPTLWWQAANGWPALEMGTAVNEENDRLLLVPTALFYSGIVVGAVLCCYGLAVLLRSPALHAYRFLGWTTLVVLVFFLVTGGRPNYLAGLFGVLFAAASVGLQHRSGKLLWPACAISAVLPLSMLPVYPLDVLARHPEIPNYPRLYETGWPELTDAVTRAYRALPPEQQRRAVVVAETYYLAGALDVRGRPAGLPRVYSPHRGYWFFGAPPADADVVLYVGKRSLSDHFGRSQRLGTVESDLVNMARGNEITLYQAPAQPWPELWPQLRTLRSISAAARDRRGAARSAPGAAAAEAASADAARPVAEAVADPSAAGAGAVRPAAAADVARPAAAVPEPGADEAAAAGAARRAVSAGAAGRSATAPAAPAARRTRT</sequence>
<dbReference type="EMBL" id="JAQGLA010000179">
    <property type="protein sequence ID" value="MDA3631287.1"/>
    <property type="molecule type" value="Genomic_DNA"/>
</dbReference>
<feature type="transmembrane region" description="Helical" evidence="9">
    <location>
        <begin position="291"/>
        <end position="309"/>
    </location>
</feature>
<keyword evidence="6 9" id="KW-1133">Transmembrane helix</keyword>
<feature type="transmembrane region" description="Helical" evidence="9">
    <location>
        <begin position="123"/>
        <end position="142"/>
    </location>
</feature>
<evidence type="ECO:0000256" key="7">
    <source>
        <dbReference type="ARBA" id="ARBA00023136"/>
    </source>
</evidence>
<evidence type="ECO:0000256" key="3">
    <source>
        <dbReference type="ARBA" id="ARBA00022676"/>
    </source>
</evidence>
<dbReference type="GO" id="GO:0016757">
    <property type="term" value="F:glycosyltransferase activity"/>
    <property type="evidence" value="ECO:0007669"/>
    <property type="project" value="UniProtKB-KW"/>
</dbReference>
<evidence type="ECO:0000256" key="1">
    <source>
        <dbReference type="ARBA" id="ARBA00004651"/>
    </source>
</evidence>
<evidence type="ECO:0000256" key="6">
    <source>
        <dbReference type="ARBA" id="ARBA00022989"/>
    </source>
</evidence>
<accession>A0ABT4VBD9</accession>
<keyword evidence="2" id="KW-1003">Cell membrane</keyword>
<dbReference type="InterPro" id="IPR038731">
    <property type="entry name" value="RgtA/B/C-like"/>
</dbReference>
<keyword evidence="12" id="KW-1185">Reference proteome</keyword>
<feature type="transmembrane region" description="Helical" evidence="9">
    <location>
        <begin position="257"/>
        <end position="284"/>
    </location>
</feature>
<comment type="subcellular location">
    <subcellularLocation>
        <location evidence="1">Cell membrane</location>
        <topology evidence="1">Multi-pass membrane protein</topology>
    </subcellularLocation>
</comment>
<keyword evidence="3 11" id="KW-0328">Glycosyltransferase</keyword>
<feature type="transmembrane region" description="Helical" evidence="9">
    <location>
        <begin position="315"/>
        <end position="331"/>
    </location>
</feature>
<dbReference type="InterPro" id="IPR050297">
    <property type="entry name" value="LipidA_mod_glycosyltrf_83"/>
</dbReference>
<dbReference type="Pfam" id="PF13231">
    <property type="entry name" value="PMT_2"/>
    <property type="match status" value="1"/>
</dbReference>
<evidence type="ECO:0000256" key="4">
    <source>
        <dbReference type="ARBA" id="ARBA00022679"/>
    </source>
</evidence>
<evidence type="ECO:0000256" key="5">
    <source>
        <dbReference type="ARBA" id="ARBA00022692"/>
    </source>
</evidence>
<feature type="transmembrane region" description="Helical" evidence="9">
    <location>
        <begin position="91"/>
        <end position="111"/>
    </location>
</feature>
<feature type="domain" description="Glycosyltransferase RgtA/B/C/D-like" evidence="10">
    <location>
        <begin position="71"/>
        <end position="235"/>
    </location>
</feature>
<keyword evidence="7 9" id="KW-0472">Membrane</keyword>
<dbReference type="RefSeq" id="WP_270954664.1">
    <property type="nucleotide sequence ID" value="NZ_JAQGLA010000179.1"/>
</dbReference>
<keyword evidence="5 9" id="KW-0812">Transmembrane</keyword>
<feature type="transmembrane region" description="Helical" evidence="9">
    <location>
        <begin position="217"/>
        <end position="237"/>
    </location>
</feature>
<proteinExistence type="predicted"/>
<protein>
    <submittedName>
        <fullName evidence="11">Glycosyltransferase family 39 protein</fullName>
        <ecNumber evidence="11">2.4.-.-</ecNumber>
    </submittedName>
</protein>
<name>A0ABT4VBD9_9PSEU</name>
<reference evidence="11 12" key="1">
    <citation type="submission" date="2022-11" db="EMBL/GenBank/DDBJ databases">
        <title>Draft genome sequence of Saccharopolyspora sp. WRP15-2 isolated from rhizosphere soils of wild rice in Thailand.</title>
        <authorList>
            <person name="Duangmal K."/>
            <person name="Kammanee S."/>
            <person name="Muangham S."/>
        </authorList>
    </citation>
    <scope>NUCLEOTIDE SEQUENCE [LARGE SCALE GENOMIC DNA]</scope>
    <source>
        <strain evidence="11 12">WRP15-2</strain>
    </source>
</reference>
<dbReference type="Proteomes" id="UP001210380">
    <property type="component" value="Unassembled WGS sequence"/>
</dbReference>
<evidence type="ECO:0000256" key="2">
    <source>
        <dbReference type="ARBA" id="ARBA00022475"/>
    </source>
</evidence>
<evidence type="ECO:0000256" key="9">
    <source>
        <dbReference type="SAM" id="Phobius"/>
    </source>
</evidence>
<evidence type="ECO:0000313" key="12">
    <source>
        <dbReference type="Proteomes" id="UP001210380"/>
    </source>
</evidence>
<feature type="transmembrane region" description="Helical" evidence="9">
    <location>
        <begin position="175"/>
        <end position="205"/>
    </location>
</feature>
<comment type="caution">
    <text evidence="11">The sequence shown here is derived from an EMBL/GenBank/DDBJ whole genome shotgun (WGS) entry which is preliminary data.</text>
</comment>
<feature type="transmembrane region" description="Helical" evidence="9">
    <location>
        <begin position="29"/>
        <end position="47"/>
    </location>
</feature>
<evidence type="ECO:0000256" key="8">
    <source>
        <dbReference type="SAM" id="MobiDB-lite"/>
    </source>
</evidence>
<dbReference type="PANTHER" id="PTHR33908:SF11">
    <property type="entry name" value="MEMBRANE PROTEIN"/>
    <property type="match status" value="1"/>
</dbReference>
<keyword evidence="4 11" id="KW-0808">Transferase</keyword>
<gene>
    <name evidence="11" type="ORF">OU415_38080</name>
</gene>
<feature type="non-terminal residue" evidence="11">
    <location>
        <position position="604"/>
    </location>
</feature>
<feature type="region of interest" description="Disordered" evidence="8">
    <location>
        <begin position="548"/>
        <end position="604"/>
    </location>
</feature>
<organism evidence="11 12">
    <name type="scientific">Saccharopolyspora oryzae</name>
    <dbReference type="NCBI Taxonomy" id="2997343"/>
    <lineage>
        <taxon>Bacteria</taxon>
        <taxon>Bacillati</taxon>
        <taxon>Actinomycetota</taxon>
        <taxon>Actinomycetes</taxon>
        <taxon>Pseudonocardiales</taxon>
        <taxon>Pseudonocardiaceae</taxon>
        <taxon>Saccharopolyspora</taxon>
    </lineage>
</organism>
<dbReference type="PANTHER" id="PTHR33908">
    <property type="entry name" value="MANNOSYLTRANSFERASE YKCB-RELATED"/>
    <property type="match status" value="1"/>
</dbReference>
<feature type="transmembrane region" description="Helical" evidence="9">
    <location>
        <begin position="338"/>
        <end position="357"/>
    </location>
</feature>
<evidence type="ECO:0000313" key="11">
    <source>
        <dbReference type="EMBL" id="MDA3631287.1"/>
    </source>
</evidence>
<evidence type="ECO:0000259" key="10">
    <source>
        <dbReference type="Pfam" id="PF13231"/>
    </source>
</evidence>